<dbReference type="Proteomes" id="UP000001520">
    <property type="component" value="Chromosome"/>
</dbReference>
<protein>
    <recommendedName>
        <fullName evidence="2">DUF2062 domain-containing protein</fullName>
    </recommendedName>
</protein>
<reference evidence="3 4" key="1">
    <citation type="journal article" date="2010" name="DNA Res.">
        <title>Bacterial lifestyle in a deep-sea hydrothermal vent chimney revealed by the genome sequence of the thermophilic bacterium Deferribacter desulfuricans SSM1.</title>
        <authorList>
            <person name="Takaki Y."/>
            <person name="Shimamura S."/>
            <person name="Nakagawa S."/>
            <person name="Fukuhara Y."/>
            <person name="Horikawa H."/>
            <person name="Ankai A."/>
            <person name="Harada T."/>
            <person name="Hosoyama A."/>
            <person name="Oguchi A."/>
            <person name="Fukui S."/>
            <person name="Fujita N."/>
            <person name="Takami H."/>
            <person name="Takai K."/>
        </authorList>
    </citation>
    <scope>NUCLEOTIDE SEQUENCE [LARGE SCALE GENOMIC DNA]</scope>
    <source>
        <strain evidence="4">DSM 14783 / JCM 11476 / NBRC 101012 / SSM1</strain>
    </source>
</reference>
<sequence length="143" mass="16350">MNKLQYRIKKLFEVNRTASIIALSSAIGVFIGFSPYLGLHTVLAIAIAYVFNLPIYPLILGAYITNPITFIFIYAFCYKVGLWLTDINTKISIDWNHLTWHDLFTNVKGMLIPFFVGTHVVGVIASIMAYCLVYFVLKKYRGW</sequence>
<dbReference type="AlphaFoldDB" id="D3P8X1"/>
<keyword evidence="1" id="KW-1133">Transmembrane helix</keyword>
<dbReference type="PANTHER" id="PTHR40547:SF1">
    <property type="entry name" value="SLL0298 PROTEIN"/>
    <property type="match status" value="1"/>
</dbReference>
<evidence type="ECO:0000259" key="2">
    <source>
        <dbReference type="Pfam" id="PF09835"/>
    </source>
</evidence>
<dbReference type="InterPro" id="IPR018639">
    <property type="entry name" value="DUF2062"/>
</dbReference>
<dbReference type="STRING" id="639282.DEFDS_1705"/>
<feature type="transmembrane region" description="Helical" evidence="1">
    <location>
        <begin position="20"/>
        <end position="37"/>
    </location>
</feature>
<dbReference type="EMBL" id="AP011529">
    <property type="protein sequence ID" value="BAI81161.1"/>
    <property type="molecule type" value="Genomic_DNA"/>
</dbReference>
<evidence type="ECO:0000256" key="1">
    <source>
        <dbReference type="SAM" id="Phobius"/>
    </source>
</evidence>
<dbReference type="HOGENOM" id="CLU_102912_1_2_0"/>
<dbReference type="KEGG" id="ddf:DEFDS_1705"/>
<gene>
    <name evidence="3" type="ordered locus">DEFDS_1705</name>
</gene>
<feature type="transmembrane region" description="Helical" evidence="1">
    <location>
        <begin position="111"/>
        <end position="137"/>
    </location>
</feature>
<keyword evidence="4" id="KW-1185">Reference proteome</keyword>
<keyword evidence="1" id="KW-0812">Transmembrane</keyword>
<organism evidence="3 4">
    <name type="scientific">Deferribacter desulfuricans (strain DSM 14783 / JCM 11476 / NBRC 101012 / SSM1)</name>
    <dbReference type="NCBI Taxonomy" id="639282"/>
    <lineage>
        <taxon>Bacteria</taxon>
        <taxon>Pseudomonadati</taxon>
        <taxon>Deferribacterota</taxon>
        <taxon>Deferribacteres</taxon>
        <taxon>Deferribacterales</taxon>
        <taxon>Deferribacteraceae</taxon>
        <taxon>Deferribacter</taxon>
    </lineage>
</organism>
<dbReference type="PANTHER" id="PTHR40547">
    <property type="entry name" value="SLL0298 PROTEIN"/>
    <property type="match status" value="1"/>
</dbReference>
<name>D3P8X1_DEFDS</name>
<dbReference type="Pfam" id="PF09835">
    <property type="entry name" value="DUF2062"/>
    <property type="match status" value="1"/>
</dbReference>
<evidence type="ECO:0000313" key="3">
    <source>
        <dbReference type="EMBL" id="BAI81161.1"/>
    </source>
</evidence>
<feature type="domain" description="DUF2062" evidence="2">
    <location>
        <begin position="4"/>
        <end position="141"/>
    </location>
</feature>
<feature type="transmembrane region" description="Helical" evidence="1">
    <location>
        <begin position="43"/>
        <end position="64"/>
    </location>
</feature>
<accession>D3P8X1</accession>
<feature type="transmembrane region" description="Helical" evidence="1">
    <location>
        <begin position="71"/>
        <end position="91"/>
    </location>
</feature>
<evidence type="ECO:0000313" key="4">
    <source>
        <dbReference type="Proteomes" id="UP000001520"/>
    </source>
</evidence>
<keyword evidence="1" id="KW-0472">Membrane</keyword>
<proteinExistence type="predicted"/>
<dbReference type="RefSeq" id="WP_013008407.1">
    <property type="nucleotide sequence ID" value="NC_013939.1"/>
</dbReference>
<dbReference type="eggNOG" id="COG3216">
    <property type="taxonomic scope" value="Bacteria"/>
</dbReference>